<evidence type="ECO:0000256" key="4">
    <source>
        <dbReference type="ARBA" id="ARBA00023136"/>
    </source>
</evidence>
<feature type="transmembrane region" description="Helical" evidence="5">
    <location>
        <begin position="150"/>
        <end position="169"/>
    </location>
</feature>
<reference evidence="6 7" key="1">
    <citation type="submission" date="2021-06" db="EMBL/GenBank/DDBJ databases">
        <title>Actinomycetes sequencing.</title>
        <authorList>
            <person name="Shan Q."/>
        </authorList>
    </citation>
    <scope>NUCLEOTIDE SEQUENCE [LARGE SCALE GENOMIC DNA]</scope>
    <source>
        <strain evidence="6 7">NEAU-G5</strain>
    </source>
</reference>
<sequence>MVPDLVQVNHDPERIRADFDLATLRPLTLRTRSGPANMVVAQTFPIHDCTDPSRAGGRTPSHFGRVAGHDDMTIAHTWPGWVATGLLWFLALEFMMGAVTKFWPGPTFFGPPYSVKFVEWGWPAWFRFVVGGIEGVCALLLVIPYHEPRFLGAAVLILVLTGAVVTHIINHHGPKESLAAPVHLVIMVIIALATWPTHWIDVIRPGQWS</sequence>
<keyword evidence="4 5" id="KW-0472">Membrane</keyword>
<dbReference type="Proteomes" id="UP000733379">
    <property type="component" value="Unassembled WGS sequence"/>
</dbReference>
<evidence type="ECO:0000256" key="1">
    <source>
        <dbReference type="ARBA" id="ARBA00004141"/>
    </source>
</evidence>
<accession>A0ABS6ASZ9</accession>
<keyword evidence="2 5" id="KW-0812">Transmembrane</keyword>
<dbReference type="RefSeq" id="WP_215915044.1">
    <property type="nucleotide sequence ID" value="NZ_JAHKNI010000001.1"/>
</dbReference>
<evidence type="ECO:0000256" key="5">
    <source>
        <dbReference type="SAM" id="Phobius"/>
    </source>
</evidence>
<keyword evidence="3 5" id="KW-1133">Transmembrane helix</keyword>
<comment type="caution">
    <text evidence="6">The sequence shown here is derived from an EMBL/GenBank/DDBJ whole genome shotgun (WGS) entry which is preliminary data.</text>
</comment>
<evidence type="ECO:0000313" key="6">
    <source>
        <dbReference type="EMBL" id="MBU3060134.1"/>
    </source>
</evidence>
<dbReference type="EMBL" id="JAHKNI010000001">
    <property type="protein sequence ID" value="MBU3060134.1"/>
    <property type="molecule type" value="Genomic_DNA"/>
</dbReference>
<dbReference type="Pfam" id="PF13564">
    <property type="entry name" value="DoxX_2"/>
    <property type="match status" value="1"/>
</dbReference>
<organism evidence="6 7">
    <name type="scientific">Nocardia albiluteola</name>
    <dbReference type="NCBI Taxonomy" id="2842303"/>
    <lineage>
        <taxon>Bacteria</taxon>
        <taxon>Bacillati</taxon>
        <taxon>Actinomycetota</taxon>
        <taxon>Actinomycetes</taxon>
        <taxon>Mycobacteriales</taxon>
        <taxon>Nocardiaceae</taxon>
        <taxon>Nocardia</taxon>
    </lineage>
</organism>
<feature type="transmembrane region" description="Helical" evidence="5">
    <location>
        <begin position="181"/>
        <end position="200"/>
    </location>
</feature>
<keyword evidence="7" id="KW-1185">Reference proteome</keyword>
<protein>
    <submittedName>
        <fullName evidence="6">DoxX family protein</fullName>
    </submittedName>
</protein>
<feature type="transmembrane region" description="Helical" evidence="5">
    <location>
        <begin position="124"/>
        <end position="143"/>
    </location>
</feature>
<evidence type="ECO:0000256" key="3">
    <source>
        <dbReference type="ARBA" id="ARBA00022989"/>
    </source>
</evidence>
<proteinExistence type="predicted"/>
<comment type="subcellular location">
    <subcellularLocation>
        <location evidence="1">Membrane</location>
        <topology evidence="1">Multi-pass membrane protein</topology>
    </subcellularLocation>
</comment>
<dbReference type="InterPro" id="IPR032808">
    <property type="entry name" value="DoxX"/>
</dbReference>
<evidence type="ECO:0000256" key="2">
    <source>
        <dbReference type="ARBA" id="ARBA00022692"/>
    </source>
</evidence>
<feature type="transmembrane region" description="Helical" evidence="5">
    <location>
        <begin position="81"/>
        <end position="104"/>
    </location>
</feature>
<name>A0ABS6ASZ9_9NOCA</name>
<gene>
    <name evidence="6" type="ORF">KO481_01150</name>
</gene>
<evidence type="ECO:0000313" key="7">
    <source>
        <dbReference type="Proteomes" id="UP000733379"/>
    </source>
</evidence>